<organism evidence="1 2">
    <name type="scientific">Kroppenstedtia guangzhouensis</name>
    <dbReference type="NCBI Taxonomy" id="1274356"/>
    <lineage>
        <taxon>Bacteria</taxon>
        <taxon>Bacillati</taxon>
        <taxon>Bacillota</taxon>
        <taxon>Bacilli</taxon>
        <taxon>Bacillales</taxon>
        <taxon>Thermoactinomycetaceae</taxon>
        <taxon>Kroppenstedtia</taxon>
    </lineage>
</organism>
<name>A0ABQ1GM84_9BACL</name>
<dbReference type="EMBL" id="BMEX01000005">
    <property type="protein sequence ID" value="GGA46590.1"/>
    <property type="molecule type" value="Genomic_DNA"/>
</dbReference>
<sequence length="80" mass="9245">MVKAILPESQFLGPERRGVRKLIETHTERGYEEYFQRSSYSPPLSQRIGDASKRRTGTYVTSIVFMCPKRRWPKAGLQLG</sequence>
<protein>
    <submittedName>
        <fullName evidence="1">Uncharacterized protein</fullName>
    </submittedName>
</protein>
<accession>A0ABQ1GM84</accession>
<keyword evidence="2" id="KW-1185">Reference proteome</keyword>
<proteinExistence type="predicted"/>
<comment type="caution">
    <text evidence="1">The sequence shown here is derived from an EMBL/GenBank/DDBJ whole genome shotgun (WGS) entry which is preliminary data.</text>
</comment>
<evidence type="ECO:0000313" key="1">
    <source>
        <dbReference type="EMBL" id="GGA46590.1"/>
    </source>
</evidence>
<dbReference type="Proteomes" id="UP000617979">
    <property type="component" value="Unassembled WGS sequence"/>
</dbReference>
<reference evidence="2" key="1">
    <citation type="journal article" date="2019" name="Int. J. Syst. Evol. Microbiol.">
        <title>The Global Catalogue of Microorganisms (GCM) 10K type strain sequencing project: providing services to taxonomists for standard genome sequencing and annotation.</title>
        <authorList>
            <consortium name="The Broad Institute Genomics Platform"/>
            <consortium name="The Broad Institute Genome Sequencing Center for Infectious Disease"/>
            <person name="Wu L."/>
            <person name="Ma J."/>
        </authorList>
    </citation>
    <scope>NUCLEOTIDE SEQUENCE [LARGE SCALE GENOMIC DNA]</scope>
    <source>
        <strain evidence="2">CGMCC 1.12404</strain>
    </source>
</reference>
<evidence type="ECO:0000313" key="2">
    <source>
        <dbReference type="Proteomes" id="UP000617979"/>
    </source>
</evidence>
<gene>
    <name evidence="1" type="ORF">GCM10007416_19680</name>
</gene>